<organism evidence="1 2">
    <name type="scientific">Pelobacter propionicus (strain DSM 2379 / NBRC 103807 / OttBd1)</name>
    <dbReference type="NCBI Taxonomy" id="338966"/>
    <lineage>
        <taxon>Bacteria</taxon>
        <taxon>Pseudomonadati</taxon>
        <taxon>Thermodesulfobacteriota</taxon>
        <taxon>Desulfuromonadia</taxon>
        <taxon>Desulfuromonadales</taxon>
        <taxon>Desulfuromonadaceae</taxon>
        <taxon>Pelobacter</taxon>
    </lineage>
</organism>
<keyword evidence="2" id="KW-1185">Reference proteome</keyword>
<reference evidence="1 2" key="1">
    <citation type="submission" date="2006-10" db="EMBL/GenBank/DDBJ databases">
        <title>Complete sequence of chromosome of Pelobacter propionicus DSM 2379.</title>
        <authorList>
            <consortium name="US DOE Joint Genome Institute"/>
            <person name="Copeland A."/>
            <person name="Lucas S."/>
            <person name="Lapidus A."/>
            <person name="Barry K."/>
            <person name="Detter J.C."/>
            <person name="Glavina del Rio T."/>
            <person name="Hammon N."/>
            <person name="Israni S."/>
            <person name="Dalin E."/>
            <person name="Tice H."/>
            <person name="Pitluck S."/>
            <person name="Saunders E."/>
            <person name="Brettin T."/>
            <person name="Bruce D."/>
            <person name="Han C."/>
            <person name="Tapia R."/>
            <person name="Schmutz J."/>
            <person name="Larimer F."/>
            <person name="Land M."/>
            <person name="Hauser L."/>
            <person name="Kyrpides N."/>
            <person name="Kim E."/>
            <person name="Lovley D."/>
            <person name="Richardson P."/>
        </authorList>
    </citation>
    <scope>NUCLEOTIDE SEQUENCE [LARGE SCALE GENOMIC DNA]</scope>
    <source>
        <strain evidence="2">DSM 2379 / NBRC 103807 / OttBd1</strain>
    </source>
</reference>
<dbReference type="Proteomes" id="UP000006732">
    <property type="component" value="Chromosome"/>
</dbReference>
<dbReference type="EMBL" id="CP000482">
    <property type="protein sequence ID" value="ABK99729.1"/>
    <property type="molecule type" value="Genomic_DNA"/>
</dbReference>
<evidence type="ECO:0000313" key="2">
    <source>
        <dbReference type="Proteomes" id="UP000006732"/>
    </source>
</evidence>
<proteinExistence type="predicted"/>
<dbReference type="KEGG" id="ppd:Ppro_2121"/>
<dbReference type="HOGENOM" id="CLU_2143462_0_0_7"/>
<accession>A1AQV9</accession>
<protein>
    <submittedName>
        <fullName evidence="1">Uncharacterized protein</fullName>
    </submittedName>
</protein>
<evidence type="ECO:0000313" key="1">
    <source>
        <dbReference type="EMBL" id="ABK99729.1"/>
    </source>
</evidence>
<gene>
    <name evidence="1" type="ordered locus">Ppro_2121</name>
</gene>
<dbReference type="AlphaFoldDB" id="A1AQV9"/>
<name>A1AQV9_PELPD</name>
<sequence>MQVHALRAWVLLGRSQYAGNCTRDKSLLSIIFNFSIFQRNESRSIGRPDTATPTGACRLVSAHLLSLSFSLSTVNRFRFSPCLTTTTGFDCFQSALTMDRFFAKAMSSSLNG</sequence>